<reference evidence="7 8" key="1">
    <citation type="journal article" date="2011" name="Genome Biol.">
        <title>Comparative genome sequence analysis underscores mycoparasitism as the ancestral life style of Trichoderma.</title>
        <authorList>
            <person name="Kubicek C.P."/>
            <person name="Herrera-Estrella A."/>
            <person name="Seidl-Seiboth V."/>
            <person name="Martinez D.A."/>
            <person name="Druzhinina I.S."/>
            <person name="Thon M."/>
            <person name="Zeilinger S."/>
            <person name="Casas-Flores S."/>
            <person name="Horwitz B.A."/>
            <person name="Mukherjee P.K."/>
            <person name="Mukherjee M."/>
            <person name="Kredics L."/>
            <person name="Alcaraz L.D."/>
            <person name="Aerts A."/>
            <person name="Antal Z."/>
            <person name="Atanasova L."/>
            <person name="Cervantes-Badillo M.G."/>
            <person name="Challacombe J."/>
            <person name="Chertkov O."/>
            <person name="McCluskey K."/>
            <person name="Coulpier F."/>
            <person name="Deshpande N."/>
            <person name="von Doehren H."/>
            <person name="Ebbole D.J."/>
            <person name="Esquivel-Naranjo E.U."/>
            <person name="Fekete E."/>
            <person name="Flipphi M."/>
            <person name="Glaser F."/>
            <person name="Gomez-Rodriguez E.Y."/>
            <person name="Gruber S."/>
            <person name="Han C."/>
            <person name="Henrissat B."/>
            <person name="Hermosa R."/>
            <person name="Hernandez-Onate M."/>
            <person name="Karaffa L."/>
            <person name="Kosti I."/>
            <person name="Le Crom S."/>
            <person name="Lindquist E."/>
            <person name="Lucas S."/>
            <person name="Luebeck M."/>
            <person name="Luebeck P.S."/>
            <person name="Margeot A."/>
            <person name="Metz B."/>
            <person name="Misra M."/>
            <person name="Nevalainen H."/>
            <person name="Omann M."/>
            <person name="Packer N."/>
            <person name="Perrone G."/>
            <person name="Uresti-Rivera E.E."/>
            <person name="Salamov A."/>
            <person name="Schmoll M."/>
            <person name="Seiboth B."/>
            <person name="Shapiro H."/>
            <person name="Sukno S."/>
            <person name="Tamayo-Ramos J.A."/>
            <person name="Tisch D."/>
            <person name="Wiest A."/>
            <person name="Wilkinson H.H."/>
            <person name="Zhang M."/>
            <person name="Coutinho P.M."/>
            <person name="Kenerley C.M."/>
            <person name="Monte E."/>
            <person name="Baker S.E."/>
            <person name="Grigoriev I.V."/>
        </authorList>
    </citation>
    <scope>NUCLEOTIDE SEQUENCE [LARGE SCALE GENOMIC DNA]</scope>
    <source>
        <strain evidence="8">Gv29-8 / FGSC 10586</strain>
    </source>
</reference>
<keyword evidence="4" id="KW-0508">mRNA splicing</keyword>
<gene>
    <name evidence="7" type="ORF">TRIVIDRAFT_194089</name>
</gene>
<dbReference type="HOGENOM" id="CLU_093937_1_0_1"/>
<evidence type="ECO:0000313" key="8">
    <source>
        <dbReference type="Proteomes" id="UP000007115"/>
    </source>
</evidence>
<dbReference type="PANTHER" id="PTHR39267">
    <property type="entry name" value="SURVIVAL MOTOR NEURON-LIKE PROTEIN 1"/>
    <property type="match status" value="1"/>
</dbReference>
<evidence type="ECO:0000256" key="2">
    <source>
        <dbReference type="ARBA" id="ARBA00005371"/>
    </source>
</evidence>
<dbReference type="EMBL" id="ABDF02000086">
    <property type="protein sequence ID" value="EHK18267.1"/>
    <property type="molecule type" value="Genomic_DNA"/>
</dbReference>
<dbReference type="GO" id="GO:0008380">
    <property type="term" value="P:RNA splicing"/>
    <property type="evidence" value="ECO:0007669"/>
    <property type="project" value="UniProtKB-KW"/>
</dbReference>
<dbReference type="CDD" id="cd22851">
    <property type="entry name" value="SMN_N"/>
    <property type="match status" value="1"/>
</dbReference>
<evidence type="ECO:0000256" key="5">
    <source>
        <dbReference type="ARBA" id="ARBA00023242"/>
    </source>
</evidence>
<dbReference type="InterPro" id="IPR040424">
    <property type="entry name" value="Smn1"/>
</dbReference>
<dbReference type="GeneID" id="25789796"/>
<accession>G9N3T8</accession>
<dbReference type="RefSeq" id="XP_013952469.1">
    <property type="nucleotide sequence ID" value="XM_014096994.1"/>
</dbReference>
<sequence length="101" mass="11535">MNIDDSDPHHEEVWDDSLLIDSWNQALKEYKKYHSIHAKGGSIRDLEEADASSSNAFPSQAILGTVRDDNLKKLLMSWYYAGYYTGLFEGQQQAQQQAQQP</sequence>
<dbReference type="AlphaFoldDB" id="G9N3T8"/>
<protein>
    <recommendedName>
        <fullName evidence="6">Survival Motor Neuron Gemin2-binding domain-containing protein</fullName>
    </recommendedName>
</protein>
<organism evidence="7 8">
    <name type="scientific">Hypocrea virens (strain Gv29-8 / FGSC 10586)</name>
    <name type="common">Gliocladium virens</name>
    <name type="synonym">Trichoderma virens</name>
    <dbReference type="NCBI Taxonomy" id="413071"/>
    <lineage>
        <taxon>Eukaryota</taxon>
        <taxon>Fungi</taxon>
        <taxon>Dikarya</taxon>
        <taxon>Ascomycota</taxon>
        <taxon>Pezizomycotina</taxon>
        <taxon>Sordariomycetes</taxon>
        <taxon>Hypocreomycetidae</taxon>
        <taxon>Hypocreales</taxon>
        <taxon>Hypocreaceae</taxon>
        <taxon>Trichoderma</taxon>
    </lineage>
</organism>
<feature type="domain" description="Survival Motor Neuron Gemin2-binding" evidence="6">
    <location>
        <begin position="6"/>
        <end position="34"/>
    </location>
</feature>
<evidence type="ECO:0000259" key="6">
    <source>
        <dbReference type="Pfam" id="PF20636"/>
    </source>
</evidence>
<dbReference type="Proteomes" id="UP000007115">
    <property type="component" value="Unassembled WGS sequence"/>
</dbReference>
<evidence type="ECO:0000313" key="7">
    <source>
        <dbReference type="EMBL" id="EHK18267.1"/>
    </source>
</evidence>
<comment type="subcellular location">
    <subcellularLocation>
        <location evidence="1">Nucleus</location>
    </subcellularLocation>
</comment>
<dbReference type="GO" id="GO:0006397">
    <property type="term" value="P:mRNA processing"/>
    <property type="evidence" value="ECO:0007669"/>
    <property type="project" value="UniProtKB-KW"/>
</dbReference>
<dbReference type="InParanoid" id="G9N3T8"/>
<name>G9N3T8_HYPVG</name>
<dbReference type="Pfam" id="PF20636">
    <property type="entry name" value="SMN_G2-BD"/>
    <property type="match status" value="1"/>
</dbReference>
<dbReference type="STRING" id="413071.G9N3T8"/>
<evidence type="ECO:0000256" key="3">
    <source>
        <dbReference type="ARBA" id="ARBA00022664"/>
    </source>
</evidence>
<dbReference type="InterPro" id="IPR049481">
    <property type="entry name" value="SMN_G2-BD"/>
</dbReference>
<dbReference type="OMA" id="ATWDKAY"/>
<keyword evidence="3" id="KW-0507">mRNA processing</keyword>
<dbReference type="VEuPathDB" id="FungiDB:TRIVIDRAFT_194089"/>
<dbReference type="PANTHER" id="PTHR39267:SF1">
    <property type="entry name" value="SURVIVAL MOTOR NEURON PROTEIN"/>
    <property type="match status" value="1"/>
</dbReference>
<dbReference type="OrthoDB" id="197400at2759"/>
<keyword evidence="5" id="KW-0539">Nucleus</keyword>
<dbReference type="GO" id="GO:0005634">
    <property type="term" value="C:nucleus"/>
    <property type="evidence" value="ECO:0007669"/>
    <property type="project" value="UniProtKB-SubCell"/>
</dbReference>
<comment type="similarity">
    <text evidence="2">Belongs to the SMN family.</text>
</comment>
<evidence type="ECO:0000256" key="1">
    <source>
        <dbReference type="ARBA" id="ARBA00004123"/>
    </source>
</evidence>
<comment type="caution">
    <text evidence="7">The sequence shown here is derived from an EMBL/GenBank/DDBJ whole genome shotgun (WGS) entry which is preliminary data.</text>
</comment>
<evidence type="ECO:0000256" key="4">
    <source>
        <dbReference type="ARBA" id="ARBA00023187"/>
    </source>
</evidence>
<dbReference type="CDD" id="cd22852">
    <property type="entry name" value="SMN_C"/>
    <property type="match status" value="1"/>
</dbReference>
<keyword evidence="8" id="KW-1185">Reference proteome</keyword>
<dbReference type="eggNOG" id="KOG4327">
    <property type="taxonomic scope" value="Eukaryota"/>
</dbReference>
<dbReference type="InterPro" id="IPR047313">
    <property type="entry name" value="SMN_C"/>
</dbReference>
<proteinExistence type="inferred from homology"/>